<dbReference type="RefSeq" id="WP_344525956.1">
    <property type="nucleotide sequence ID" value="NZ_BAAAUG010000123.1"/>
</dbReference>
<comment type="caution">
    <text evidence="2">The sequence shown here is derived from an EMBL/GenBank/DDBJ whole genome shotgun (WGS) entry which is preliminary data.</text>
</comment>
<organism evidence="2 3">
    <name type="scientific">Streptomyces rectiviolaceus</name>
    <dbReference type="NCBI Taxonomy" id="332591"/>
    <lineage>
        <taxon>Bacteria</taxon>
        <taxon>Bacillati</taxon>
        <taxon>Actinomycetota</taxon>
        <taxon>Actinomycetes</taxon>
        <taxon>Kitasatosporales</taxon>
        <taxon>Streptomycetaceae</taxon>
        <taxon>Streptomyces</taxon>
    </lineage>
</organism>
<dbReference type="PANTHER" id="PTHR43162:SF1">
    <property type="entry name" value="PRESTALK A DIFFERENTIATION PROTEIN A"/>
    <property type="match status" value="1"/>
</dbReference>
<feature type="domain" description="NAD(P)-binding" evidence="1">
    <location>
        <begin position="6"/>
        <end position="181"/>
    </location>
</feature>
<gene>
    <name evidence="2" type="ORF">GCM10010449_59480</name>
</gene>
<evidence type="ECO:0000313" key="3">
    <source>
        <dbReference type="Proteomes" id="UP001501637"/>
    </source>
</evidence>
<sequence length="281" mass="29107">MIVVTGATGNVGRPLVQALVAAGEQVTAVSRGITASDVPAGVRHHQADMADMADMADAEGLGPVLEGADALFLLTSGDLVLAGGHVHGVLEAARAGGVRRVVLLSSQGVGTQRHPSDYEDAVKESAPEWTLLRPGGFASNAFLWAEQVRGRRAVTAPFGDTALPVIDPADIAEVAAAALSETGHAGATYVLTGPAPVTPRQQAAAIGDAVGETVRFVEQSRAEAREQMVRFMPAQVVDATLAILGTPSADEQRVSPDVERVIGRPPRTFAEWAARNAAAFK</sequence>
<dbReference type="Gene3D" id="3.40.50.720">
    <property type="entry name" value="NAD(P)-binding Rossmann-like Domain"/>
    <property type="match status" value="1"/>
</dbReference>
<accession>A0ABP6MYG2</accession>
<dbReference type="PANTHER" id="PTHR43162">
    <property type="match status" value="1"/>
</dbReference>
<dbReference type="Pfam" id="PF13460">
    <property type="entry name" value="NAD_binding_10"/>
    <property type="match status" value="1"/>
</dbReference>
<name>A0ABP6MYG2_9ACTN</name>
<dbReference type="SUPFAM" id="SSF51735">
    <property type="entry name" value="NAD(P)-binding Rossmann-fold domains"/>
    <property type="match status" value="1"/>
</dbReference>
<evidence type="ECO:0000259" key="1">
    <source>
        <dbReference type="Pfam" id="PF13460"/>
    </source>
</evidence>
<dbReference type="InterPro" id="IPR036291">
    <property type="entry name" value="NAD(P)-bd_dom_sf"/>
</dbReference>
<reference evidence="3" key="1">
    <citation type="journal article" date="2019" name="Int. J. Syst. Evol. Microbiol.">
        <title>The Global Catalogue of Microorganisms (GCM) 10K type strain sequencing project: providing services to taxonomists for standard genome sequencing and annotation.</title>
        <authorList>
            <consortium name="The Broad Institute Genomics Platform"/>
            <consortium name="The Broad Institute Genome Sequencing Center for Infectious Disease"/>
            <person name="Wu L."/>
            <person name="Ma J."/>
        </authorList>
    </citation>
    <scope>NUCLEOTIDE SEQUENCE [LARGE SCALE GENOMIC DNA]</scope>
    <source>
        <strain evidence="3">JCM 9092</strain>
    </source>
</reference>
<proteinExistence type="predicted"/>
<dbReference type="Proteomes" id="UP001501637">
    <property type="component" value="Unassembled WGS sequence"/>
</dbReference>
<dbReference type="InterPro" id="IPR016040">
    <property type="entry name" value="NAD(P)-bd_dom"/>
</dbReference>
<keyword evidence="3" id="KW-1185">Reference proteome</keyword>
<protein>
    <submittedName>
        <fullName evidence="2">NAD(P)H-binding protein</fullName>
    </submittedName>
</protein>
<dbReference type="InterPro" id="IPR051604">
    <property type="entry name" value="Ergot_Alk_Oxidoreductase"/>
</dbReference>
<evidence type="ECO:0000313" key="2">
    <source>
        <dbReference type="EMBL" id="GAA3130519.1"/>
    </source>
</evidence>
<dbReference type="EMBL" id="BAAAUG010000123">
    <property type="protein sequence ID" value="GAA3130519.1"/>
    <property type="molecule type" value="Genomic_DNA"/>
</dbReference>